<dbReference type="OrthoDB" id="1741214at2759"/>
<sequence length="119" mass="14154">MSVDEETEEFMKNDNLLGSDKRVGIWHIIVVRNVPYTDTRRNGKVPKLLLHRLFPDIRYSIWIDAKLQLVVDPYQILERFGAKIPPLPYLDTIDALMYLKKPRQIKLQENTEMFRLITR</sequence>
<name>A0A8S0TY36_OLEEU</name>
<dbReference type="PANTHER" id="PTHR12956">
    <property type="entry name" value="ALKALINE CERAMIDASE-RELATED"/>
    <property type="match status" value="1"/>
</dbReference>
<protein>
    <submittedName>
        <fullName evidence="2">Uncharacterized protein LOC111380393</fullName>
    </submittedName>
</protein>
<gene>
    <name evidence="2" type="ORF">OLEA9_A052874</name>
</gene>
<dbReference type="InterPro" id="IPR006852">
    <property type="entry name" value="TOD1_MUCI70"/>
</dbReference>
<accession>A0A8S0TY36</accession>
<comment type="caution">
    <text evidence="2">The sequence shown here is derived from an EMBL/GenBank/DDBJ whole genome shotgun (WGS) entry which is preliminary data.</text>
</comment>
<dbReference type="Gramene" id="OE9A052874T1">
    <property type="protein sequence ID" value="OE9A052874C1"/>
    <property type="gene ID" value="OE9A052874"/>
</dbReference>
<feature type="domain" description="TOD1/MUCI70 glycosyltransferase-like" evidence="1">
    <location>
        <begin position="1"/>
        <end position="80"/>
    </location>
</feature>
<dbReference type="PANTHER" id="PTHR12956:SF61">
    <property type="entry name" value="TRNA (MET) CYTIDINE ACETYLTRANSFERASE-RELATED"/>
    <property type="match status" value="1"/>
</dbReference>
<evidence type="ECO:0000259" key="1">
    <source>
        <dbReference type="Pfam" id="PF04765"/>
    </source>
</evidence>
<keyword evidence="3" id="KW-1185">Reference proteome</keyword>
<dbReference type="Proteomes" id="UP000594638">
    <property type="component" value="Unassembled WGS sequence"/>
</dbReference>
<organism evidence="2 3">
    <name type="scientific">Olea europaea subsp. europaea</name>
    <dbReference type="NCBI Taxonomy" id="158383"/>
    <lineage>
        <taxon>Eukaryota</taxon>
        <taxon>Viridiplantae</taxon>
        <taxon>Streptophyta</taxon>
        <taxon>Embryophyta</taxon>
        <taxon>Tracheophyta</taxon>
        <taxon>Spermatophyta</taxon>
        <taxon>Magnoliopsida</taxon>
        <taxon>eudicotyledons</taxon>
        <taxon>Gunneridae</taxon>
        <taxon>Pentapetalae</taxon>
        <taxon>asterids</taxon>
        <taxon>lamiids</taxon>
        <taxon>Lamiales</taxon>
        <taxon>Oleaceae</taxon>
        <taxon>Oleeae</taxon>
        <taxon>Olea</taxon>
    </lineage>
</organism>
<proteinExistence type="predicted"/>
<dbReference type="AlphaFoldDB" id="A0A8S0TY36"/>
<reference evidence="2 3" key="1">
    <citation type="submission" date="2019-12" db="EMBL/GenBank/DDBJ databases">
        <authorList>
            <person name="Alioto T."/>
            <person name="Alioto T."/>
            <person name="Gomez Garrido J."/>
        </authorList>
    </citation>
    <scope>NUCLEOTIDE SEQUENCE [LARGE SCALE GENOMIC DNA]</scope>
</reference>
<evidence type="ECO:0000313" key="2">
    <source>
        <dbReference type="EMBL" id="CAA3009833.1"/>
    </source>
</evidence>
<dbReference type="Pfam" id="PF04765">
    <property type="entry name" value="TOD1_MUCI70"/>
    <property type="match status" value="1"/>
</dbReference>
<dbReference type="EMBL" id="CACTIH010007327">
    <property type="protein sequence ID" value="CAA3009833.1"/>
    <property type="molecule type" value="Genomic_DNA"/>
</dbReference>
<evidence type="ECO:0000313" key="3">
    <source>
        <dbReference type="Proteomes" id="UP000594638"/>
    </source>
</evidence>
<dbReference type="InterPro" id="IPR048354">
    <property type="entry name" value="TOD1_MUCI70_glycTrfase_dom"/>
</dbReference>